<proteinExistence type="inferred from homology"/>
<dbReference type="Gene3D" id="3.90.170.10">
    <property type="entry name" value="Adenylosuccinate Synthetase, subunit A, domain 3"/>
    <property type="match status" value="1"/>
</dbReference>
<dbReference type="InterPro" id="IPR001114">
    <property type="entry name" value="Adenylosuccinate_synthetase"/>
</dbReference>
<dbReference type="EMBL" id="BARV01037989">
    <property type="protein sequence ID" value="GAI56309.1"/>
    <property type="molecule type" value="Genomic_DNA"/>
</dbReference>
<dbReference type="SMART" id="SM00788">
    <property type="entry name" value="Adenylsucc_synt"/>
    <property type="match status" value="1"/>
</dbReference>
<evidence type="ECO:0000256" key="5">
    <source>
        <dbReference type="ARBA" id="ARBA00022842"/>
    </source>
</evidence>
<evidence type="ECO:0000256" key="3">
    <source>
        <dbReference type="ARBA" id="ARBA00022741"/>
    </source>
</evidence>
<evidence type="ECO:0000256" key="4">
    <source>
        <dbReference type="ARBA" id="ARBA00022755"/>
    </source>
</evidence>
<dbReference type="GO" id="GO:0005525">
    <property type="term" value="F:GTP binding"/>
    <property type="evidence" value="ECO:0007669"/>
    <property type="project" value="UniProtKB-KW"/>
</dbReference>
<dbReference type="AlphaFoldDB" id="X1RL82"/>
<reference evidence="8" key="1">
    <citation type="journal article" date="2014" name="Front. Microbiol.">
        <title>High frequency of phylogenetically diverse reductive dehalogenase-homologous genes in deep subseafloor sedimentary metagenomes.</title>
        <authorList>
            <person name="Kawai M."/>
            <person name="Futagami T."/>
            <person name="Toyoda A."/>
            <person name="Takaki Y."/>
            <person name="Nishi S."/>
            <person name="Hori S."/>
            <person name="Arai W."/>
            <person name="Tsubouchi T."/>
            <person name="Morono Y."/>
            <person name="Uchiyama I."/>
            <person name="Ito T."/>
            <person name="Fujiyama A."/>
            <person name="Inagaki F."/>
            <person name="Takami H."/>
        </authorList>
    </citation>
    <scope>NUCLEOTIDE SEQUENCE</scope>
    <source>
        <strain evidence="8">Expedition CK06-06</strain>
    </source>
</reference>
<dbReference type="PANTHER" id="PTHR11846">
    <property type="entry name" value="ADENYLOSUCCINATE SYNTHETASE"/>
    <property type="match status" value="1"/>
</dbReference>
<dbReference type="GO" id="GO:0046872">
    <property type="term" value="F:metal ion binding"/>
    <property type="evidence" value="ECO:0007669"/>
    <property type="project" value="UniProtKB-KW"/>
</dbReference>
<dbReference type="SUPFAM" id="SSF52540">
    <property type="entry name" value="P-loop containing nucleoside triphosphate hydrolases"/>
    <property type="match status" value="1"/>
</dbReference>
<evidence type="ECO:0000256" key="1">
    <source>
        <dbReference type="ARBA" id="ARBA00022598"/>
    </source>
</evidence>
<organism evidence="8">
    <name type="scientific">marine sediment metagenome</name>
    <dbReference type="NCBI Taxonomy" id="412755"/>
    <lineage>
        <taxon>unclassified sequences</taxon>
        <taxon>metagenomes</taxon>
        <taxon>ecological metagenomes</taxon>
    </lineage>
</organism>
<gene>
    <name evidence="8" type="ORF">S06H3_58643</name>
</gene>
<evidence type="ECO:0000313" key="8">
    <source>
        <dbReference type="EMBL" id="GAI56309.1"/>
    </source>
</evidence>
<protein>
    <recommendedName>
        <fullName evidence="9">Adenylosuccinate synthetase</fullName>
    </recommendedName>
</protein>
<sequence length="210" mass="23442">GYDKEEALRRSIGSTKQGVGAATARRILERDSGPSLARDIPELKPYLDCALEVLEDTFSRNGRVLLEGTQGTGLSLYHGDYPYVTSRDTTVAGCLAEAGIAPNRVRRVVMVCRTYPIRVESPADGTSGPMSQEITWTKVGRRSGKDPKKLRQAEMTSTTQRQRRVGEFDWDLLRRATLLNGPTDVALTFTDYLSKKNADAKRFEQKAFYF</sequence>
<dbReference type="Pfam" id="PF00709">
    <property type="entry name" value="Adenylsucc_synt"/>
    <property type="match status" value="1"/>
</dbReference>
<evidence type="ECO:0008006" key="9">
    <source>
        <dbReference type="Google" id="ProtNLM"/>
    </source>
</evidence>
<feature type="compositionally biased region" description="Basic and acidic residues" evidence="7">
    <location>
        <begin position="143"/>
        <end position="152"/>
    </location>
</feature>
<dbReference type="InterPro" id="IPR042111">
    <property type="entry name" value="Adenylosuccinate_synth_dom3"/>
</dbReference>
<evidence type="ECO:0000256" key="7">
    <source>
        <dbReference type="SAM" id="MobiDB-lite"/>
    </source>
</evidence>
<dbReference type="GO" id="GO:0005737">
    <property type="term" value="C:cytoplasm"/>
    <property type="evidence" value="ECO:0007669"/>
    <property type="project" value="TreeGrafter"/>
</dbReference>
<dbReference type="HAMAP" id="MF_00011">
    <property type="entry name" value="Adenylosucc_synth"/>
    <property type="match status" value="1"/>
</dbReference>
<dbReference type="GO" id="GO:0044208">
    <property type="term" value="P:'de novo' AMP biosynthetic process"/>
    <property type="evidence" value="ECO:0007669"/>
    <property type="project" value="TreeGrafter"/>
</dbReference>
<feature type="non-terminal residue" evidence="8">
    <location>
        <position position="210"/>
    </location>
</feature>
<evidence type="ECO:0000256" key="6">
    <source>
        <dbReference type="ARBA" id="ARBA00023134"/>
    </source>
</evidence>
<dbReference type="GO" id="GO:0004019">
    <property type="term" value="F:adenylosuccinate synthase activity"/>
    <property type="evidence" value="ECO:0007669"/>
    <property type="project" value="InterPro"/>
</dbReference>
<feature type="non-terminal residue" evidence="8">
    <location>
        <position position="1"/>
    </location>
</feature>
<dbReference type="PANTHER" id="PTHR11846:SF0">
    <property type="entry name" value="ADENYLOSUCCINATE SYNTHETASE"/>
    <property type="match status" value="1"/>
</dbReference>
<dbReference type="Gene3D" id="3.40.440.10">
    <property type="entry name" value="Adenylosuccinate Synthetase, subunit A, domain 1"/>
    <property type="match status" value="1"/>
</dbReference>
<keyword evidence="1" id="KW-0436">Ligase</keyword>
<accession>X1RL82</accession>
<keyword evidence="3" id="KW-0547">Nucleotide-binding</keyword>
<keyword evidence="6" id="KW-0342">GTP-binding</keyword>
<keyword evidence="5" id="KW-0460">Magnesium</keyword>
<dbReference type="GO" id="GO:0046040">
    <property type="term" value="P:IMP metabolic process"/>
    <property type="evidence" value="ECO:0007669"/>
    <property type="project" value="TreeGrafter"/>
</dbReference>
<name>X1RL82_9ZZZZ</name>
<feature type="region of interest" description="Disordered" evidence="7">
    <location>
        <begin position="141"/>
        <end position="162"/>
    </location>
</feature>
<dbReference type="InterPro" id="IPR042109">
    <property type="entry name" value="Adenylosuccinate_synth_dom1"/>
</dbReference>
<keyword evidence="4" id="KW-0658">Purine biosynthesis</keyword>
<evidence type="ECO:0000256" key="2">
    <source>
        <dbReference type="ARBA" id="ARBA00022723"/>
    </source>
</evidence>
<comment type="caution">
    <text evidence="8">The sequence shown here is derived from an EMBL/GenBank/DDBJ whole genome shotgun (WGS) entry which is preliminary data.</text>
</comment>
<keyword evidence="2" id="KW-0479">Metal-binding</keyword>
<dbReference type="InterPro" id="IPR027417">
    <property type="entry name" value="P-loop_NTPase"/>
</dbReference>